<proteinExistence type="inferred from homology"/>
<accession>V2Y2N3</accession>
<dbReference type="GO" id="GO:0016779">
    <property type="term" value="F:nucleotidyltransferase activity"/>
    <property type="evidence" value="ECO:0007669"/>
    <property type="project" value="UniProtKB-KW"/>
</dbReference>
<evidence type="ECO:0000259" key="4">
    <source>
        <dbReference type="Pfam" id="PF20772"/>
    </source>
</evidence>
<evidence type="ECO:0000313" key="5">
    <source>
        <dbReference type="EMBL" id="ESK85899.1"/>
    </source>
</evidence>
<name>V2Y2N3_MONRO</name>
<dbReference type="PANTHER" id="PTHR12532">
    <property type="entry name" value="TRANSLATIONAL ACTIVATOR OF CYTOCHROME C OXIDASE 1"/>
    <property type="match status" value="1"/>
</dbReference>
<protein>
    <submittedName>
        <fullName evidence="5">Glucose-1-phosphate adenylyltransferase</fullName>
    </submittedName>
</protein>
<gene>
    <name evidence="5" type="ORF">Moror_2322</name>
</gene>
<evidence type="ECO:0000313" key="6">
    <source>
        <dbReference type="Proteomes" id="UP000017559"/>
    </source>
</evidence>
<dbReference type="InterPro" id="IPR017856">
    <property type="entry name" value="Integrase-like_N"/>
</dbReference>
<dbReference type="Gene3D" id="1.10.10.200">
    <property type="match status" value="1"/>
</dbReference>
<reference evidence="5 6" key="1">
    <citation type="journal article" date="2014" name="BMC Genomics">
        <title>Genome and secretome analysis of the hemibiotrophic fungal pathogen, Moniliophthora roreri, which causes frosty pod rot disease of cacao: mechanisms of the biotrophic and necrotrophic phases.</title>
        <authorList>
            <person name="Meinhardt L.W."/>
            <person name="Costa G.G.L."/>
            <person name="Thomazella D.P.T."/>
            <person name="Teixeira P.J.P.L."/>
            <person name="Carazzolle M.F."/>
            <person name="Schuster S.C."/>
            <person name="Carlson J.E."/>
            <person name="Guiltinan M.J."/>
            <person name="Mieczkowski P."/>
            <person name="Farmer A."/>
            <person name="Ramaraj T."/>
            <person name="Crozier J."/>
            <person name="Davis R.E."/>
            <person name="Shao J."/>
            <person name="Melnick R.L."/>
            <person name="Pereira G.A.G."/>
            <person name="Bailey B.A."/>
        </authorList>
    </citation>
    <scope>NUCLEOTIDE SEQUENCE [LARGE SCALE GENOMIC DNA]</scope>
    <source>
        <strain evidence="5 6">MCA 2997</strain>
    </source>
</reference>
<dbReference type="InterPro" id="IPR026564">
    <property type="entry name" value="Transcrip_reg_TACO1-like_dom3"/>
</dbReference>
<comment type="similarity">
    <text evidence="2">Belongs to the TACO1 family.</text>
</comment>
<dbReference type="PANTHER" id="PTHR12532:SF0">
    <property type="entry name" value="TRANSLATIONAL ACTIVATOR OF CYTOCHROME C OXIDASE 1"/>
    <property type="match status" value="1"/>
</dbReference>
<keyword evidence="5" id="KW-0548">Nucleotidyltransferase</keyword>
<dbReference type="Gene3D" id="3.30.70.980">
    <property type="match status" value="2"/>
</dbReference>
<sequence>MRSLARLPFPTTLATQRYFSCSRSLLAGHNKWSKIKDRKGANDASRSAIFNKATLDILSAAKVGGSPDPEKNASLAAVIKRLKAQDVPKENIEKALVKVRASKAKGTGETTTYEALACGSVGIIIECSTDNSNRTVKAMREILTPRGGHITPIGFMFQRNGVVKVVMDKSNQFDQRLEALVELALDNGSEDFETLSVGESQEEIEFSCEPSALAALTTALSESKNCHVVSSELVYRPFTAAELSPEDREKVNELIETLEANDDTVRVWTNLPQDPL</sequence>
<dbReference type="EMBL" id="AWSO01001001">
    <property type="protein sequence ID" value="ESK85899.1"/>
    <property type="molecule type" value="Genomic_DNA"/>
</dbReference>
<dbReference type="KEGG" id="mrr:Moror_2322"/>
<evidence type="ECO:0000259" key="3">
    <source>
        <dbReference type="Pfam" id="PF01709"/>
    </source>
</evidence>
<dbReference type="InterPro" id="IPR029072">
    <property type="entry name" value="YebC-like"/>
</dbReference>
<dbReference type="Pfam" id="PF01709">
    <property type="entry name" value="Transcrip_reg"/>
    <property type="match status" value="1"/>
</dbReference>
<feature type="domain" description="TACO1/YebC-like second and third" evidence="3">
    <location>
        <begin position="109"/>
        <end position="271"/>
    </location>
</feature>
<evidence type="ECO:0000256" key="1">
    <source>
        <dbReference type="ARBA" id="ARBA00004173"/>
    </source>
</evidence>
<dbReference type="Pfam" id="PF20772">
    <property type="entry name" value="TACO1_YebC_N"/>
    <property type="match status" value="1"/>
</dbReference>
<feature type="domain" description="TACO1/YebC-like N-terminal" evidence="4">
    <location>
        <begin position="30"/>
        <end position="99"/>
    </location>
</feature>
<comment type="subcellular location">
    <subcellularLocation>
        <location evidence="1">Mitochondrion</location>
    </subcellularLocation>
</comment>
<dbReference type="InterPro" id="IPR049083">
    <property type="entry name" value="TACO1_YebC_N"/>
</dbReference>
<comment type="caution">
    <text evidence="5">The sequence shown here is derived from an EMBL/GenBank/DDBJ whole genome shotgun (WGS) entry which is preliminary data.</text>
</comment>
<dbReference type="OrthoDB" id="2017544at2759"/>
<dbReference type="InterPro" id="IPR048300">
    <property type="entry name" value="TACO1_YebC-like_2nd/3rd_dom"/>
</dbReference>
<dbReference type="SUPFAM" id="SSF75625">
    <property type="entry name" value="YebC-like"/>
    <property type="match status" value="1"/>
</dbReference>
<dbReference type="InterPro" id="IPR002876">
    <property type="entry name" value="Transcrip_reg_TACO1-like"/>
</dbReference>
<evidence type="ECO:0000256" key="2">
    <source>
        <dbReference type="ARBA" id="ARBA00008724"/>
    </source>
</evidence>
<organism evidence="5 6">
    <name type="scientific">Moniliophthora roreri (strain MCA 2997)</name>
    <name type="common">Cocoa frosty pod rot fungus</name>
    <name type="synonym">Crinipellis roreri</name>
    <dbReference type="NCBI Taxonomy" id="1381753"/>
    <lineage>
        <taxon>Eukaryota</taxon>
        <taxon>Fungi</taxon>
        <taxon>Dikarya</taxon>
        <taxon>Basidiomycota</taxon>
        <taxon>Agaricomycotina</taxon>
        <taxon>Agaricomycetes</taxon>
        <taxon>Agaricomycetidae</taxon>
        <taxon>Agaricales</taxon>
        <taxon>Marasmiineae</taxon>
        <taxon>Marasmiaceae</taxon>
        <taxon>Moniliophthora</taxon>
    </lineage>
</organism>
<dbReference type="HOGENOM" id="CLU_062974_1_0_1"/>
<dbReference type="STRING" id="1381753.V2Y2N3"/>
<keyword evidence="5" id="KW-0808">Transferase</keyword>
<keyword evidence="6" id="KW-1185">Reference proteome</keyword>
<dbReference type="AlphaFoldDB" id="V2Y2N3"/>
<dbReference type="HAMAP" id="MF_00693">
    <property type="entry name" value="Transcrip_reg_TACO1"/>
    <property type="match status" value="1"/>
</dbReference>
<dbReference type="GO" id="GO:0005739">
    <property type="term" value="C:mitochondrion"/>
    <property type="evidence" value="ECO:0007669"/>
    <property type="project" value="UniProtKB-SubCell"/>
</dbReference>
<dbReference type="FunFam" id="1.10.10.200:FF:000002">
    <property type="entry name" value="Probable transcriptional regulatory protein CLM62_37755"/>
    <property type="match status" value="1"/>
</dbReference>
<dbReference type="Proteomes" id="UP000017559">
    <property type="component" value="Unassembled WGS sequence"/>
</dbReference>